<gene>
    <name evidence="6" type="ORF">VVR66_00800</name>
</gene>
<name>A0ABV3UYJ2_9MICC</name>
<feature type="domain" description="Cell envelope-related transcriptional attenuator" evidence="4">
    <location>
        <begin position="133"/>
        <end position="289"/>
    </location>
</feature>
<dbReference type="RefSeq" id="WP_368628897.1">
    <property type="nucleotide sequence ID" value="NZ_JAYWLU010000001.1"/>
</dbReference>
<dbReference type="InterPro" id="IPR050922">
    <property type="entry name" value="LytR/CpsA/Psr_CW_biosynth"/>
</dbReference>
<proteinExistence type="inferred from homology"/>
<dbReference type="InterPro" id="IPR004474">
    <property type="entry name" value="LytR_CpsA_psr"/>
</dbReference>
<sequence length="564" mass="59522">MDSRSTHGRDKNASRETAPWDTPATRRESLHEDREFEYVKLKQTGRHHRSRDHRPSARKIAVILAVFGLIAVIGIGGVAALRLSSNLDSSPLNLSDGSSSVGDGPLDILVMGSDTRTGSGNSEYGDEEDVTGRTDVMMLVHVTENRDAVTVVSFPRDLLVDIPKCTDPETGEVFPAHRDMINSAVENGGPGCTVATVNEMAGVDIDHFMLADFNAVKELSSTVGGVQVCVNRPVDDPKSGLKLPAGISSVEGDQALAFLRSRAAFGDGGDESRIRSQQSFLASLTRKIQGDGTLNNLPQLYQIAEVMTQNLHVDEGLTSLPTLVGIGGTFAGIDLGRIAFVTVPSVPNPENPNRLILDEKPAERLFDTLQEDRAVTDAAPSASASGSAPEAGQESGPAQQDDAAAEPTEAPGTTDAAPAETVAPAAPTTAPEPSATEDSADEWVPQVQPSLVPLTVANRSGDPDRGEEIRDLLAEAGYAQAETSRTGTALAGTQIFYNPSWATAADDLAALLGVPDSQLVADYEMQGLRVSIGQDFTSGDKLDLSGALPDELQGQTAEQFTCQD</sequence>
<dbReference type="Pfam" id="PF03816">
    <property type="entry name" value="LytR_cpsA_psr"/>
    <property type="match status" value="1"/>
</dbReference>
<evidence type="ECO:0000259" key="4">
    <source>
        <dbReference type="Pfam" id="PF03816"/>
    </source>
</evidence>
<dbReference type="Gene3D" id="3.40.630.190">
    <property type="entry name" value="LCP protein"/>
    <property type="match status" value="1"/>
</dbReference>
<evidence type="ECO:0000256" key="1">
    <source>
        <dbReference type="ARBA" id="ARBA00006068"/>
    </source>
</evidence>
<reference evidence="6 7" key="1">
    <citation type="journal article" date="2024" name="Fungal Genet. Biol.">
        <title>The porcine skin microbiome exhibits broad fungal antagonism.</title>
        <authorList>
            <person name="De La Cruz K.F."/>
            <person name="Townsend E.C."/>
            <person name="Alex Cheong J.Z."/>
            <person name="Salamzade R."/>
            <person name="Liu A."/>
            <person name="Sandstrom S."/>
            <person name="Davila E."/>
            <person name="Huang L."/>
            <person name="Xu K.H."/>
            <person name="Wu S.Y."/>
            <person name="Meudt J.J."/>
            <person name="Shanmuganayagam D."/>
            <person name="Gibson A.L.F."/>
            <person name="Kalan L.R."/>
        </authorList>
    </citation>
    <scope>NUCLEOTIDE SEQUENCE [LARGE SCALE GENOMIC DNA]</scope>
    <source>
        <strain evidence="6 7">LK2625</strain>
    </source>
</reference>
<dbReference type="Pfam" id="PF13399">
    <property type="entry name" value="LytR_C"/>
    <property type="match status" value="1"/>
</dbReference>
<dbReference type="Gene3D" id="3.30.70.2390">
    <property type="match status" value="1"/>
</dbReference>
<accession>A0ABV3UYJ2</accession>
<dbReference type="PANTHER" id="PTHR33392">
    <property type="entry name" value="POLYISOPRENYL-TEICHOIC ACID--PEPTIDOGLYCAN TEICHOIC ACID TRANSFERASE TAGU"/>
    <property type="match status" value="1"/>
</dbReference>
<protein>
    <submittedName>
        <fullName evidence="6">LCP family protein</fullName>
    </submittedName>
</protein>
<evidence type="ECO:0000256" key="3">
    <source>
        <dbReference type="SAM" id="Phobius"/>
    </source>
</evidence>
<feature type="compositionally biased region" description="Basic and acidic residues" evidence="2">
    <location>
        <begin position="1"/>
        <end position="14"/>
    </location>
</feature>
<dbReference type="InterPro" id="IPR027381">
    <property type="entry name" value="LytR/CpsA/Psr_C"/>
</dbReference>
<evidence type="ECO:0000313" key="6">
    <source>
        <dbReference type="EMBL" id="MEX3593252.1"/>
    </source>
</evidence>
<feature type="region of interest" description="Disordered" evidence="2">
    <location>
        <begin position="1"/>
        <end position="29"/>
    </location>
</feature>
<keyword evidence="3" id="KW-1133">Transmembrane helix</keyword>
<evidence type="ECO:0000313" key="7">
    <source>
        <dbReference type="Proteomes" id="UP001558481"/>
    </source>
</evidence>
<organism evidence="6 7">
    <name type="scientific">Kocuria carniphila</name>
    <dbReference type="NCBI Taxonomy" id="262208"/>
    <lineage>
        <taxon>Bacteria</taxon>
        <taxon>Bacillati</taxon>
        <taxon>Actinomycetota</taxon>
        <taxon>Actinomycetes</taxon>
        <taxon>Micrococcales</taxon>
        <taxon>Micrococcaceae</taxon>
        <taxon>Kocuria</taxon>
    </lineage>
</organism>
<keyword evidence="3" id="KW-0812">Transmembrane</keyword>
<evidence type="ECO:0000256" key="2">
    <source>
        <dbReference type="SAM" id="MobiDB-lite"/>
    </source>
</evidence>
<evidence type="ECO:0000259" key="5">
    <source>
        <dbReference type="Pfam" id="PF13399"/>
    </source>
</evidence>
<feature type="region of interest" description="Disordered" evidence="2">
    <location>
        <begin position="544"/>
        <end position="564"/>
    </location>
</feature>
<feature type="transmembrane region" description="Helical" evidence="3">
    <location>
        <begin position="60"/>
        <end position="81"/>
    </location>
</feature>
<feature type="compositionally biased region" description="Low complexity" evidence="2">
    <location>
        <begin position="378"/>
        <end position="437"/>
    </location>
</feature>
<feature type="region of interest" description="Disordered" evidence="2">
    <location>
        <begin position="375"/>
        <end position="466"/>
    </location>
</feature>
<feature type="domain" description="LytR/CpsA/Psr regulator C-terminal" evidence="5">
    <location>
        <begin position="452"/>
        <end position="536"/>
    </location>
</feature>
<comment type="caution">
    <text evidence="6">The sequence shown here is derived from an EMBL/GenBank/DDBJ whole genome shotgun (WGS) entry which is preliminary data.</text>
</comment>
<comment type="similarity">
    <text evidence="1">Belongs to the LytR/CpsA/Psr (LCP) family.</text>
</comment>
<dbReference type="PANTHER" id="PTHR33392:SF6">
    <property type="entry name" value="POLYISOPRENYL-TEICHOIC ACID--PEPTIDOGLYCAN TEICHOIC ACID TRANSFERASE TAGU"/>
    <property type="match status" value="1"/>
</dbReference>
<keyword evidence="7" id="KW-1185">Reference proteome</keyword>
<keyword evidence="3" id="KW-0472">Membrane</keyword>
<dbReference type="NCBIfam" id="TIGR00350">
    <property type="entry name" value="lytR_cpsA_psr"/>
    <property type="match status" value="1"/>
</dbReference>
<dbReference type="EMBL" id="JAYWLU010000001">
    <property type="protein sequence ID" value="MEX3593252.1"/>
    <property type="molecule type" value="Genomic_DNA"/>
</dbReference>
<dbReference type="Proteomes" id="UP001558481">
    <property type="component" value="Unassembled WGS sequence"/>
</dbReference>
<feature type="compositionally biased region" description="Polar residues" evidence="2">
    <location>
        <begin position="553"/>
        <end position="564"/>
    </location>
</feature>